<evidence type="ECO:0000313" key="3">
    <source>
        <dbReference type="Proteomes" id="UP001149009"/>
    </source>
</evidence>
<feature type="domain" description="Integrase catalytic" evidence="1">
    <location>
        <begin position="1"/>
        <end position="26"/>
    </location>
</feature>
<evidence type="ECO:0000313" key="2">
    <source>
        <dbReference type="EMBL" id="MCT8992313.1"/>
    </source>
</evidence>
<keyword evidence="3" id="KW-1185">Reference proteome</keyword>
<gene>
    <name evidence="2" type="ORF">NYR54_18920</name>
</gene>
<name>A0A9X2XBF9_9HYPH</name>
<feature type="non-terminal residue" evidence="2">
    <location>
        <position position="1"/>
    </location>
</feature>
<dbReference type="Proteomes" id="UP001149009">
    <property type="component" value="Unassembled WGS sequence"/>
</dbReference>
<dbReference type="GO" id="GO:0015074">
    <property type="term" value="P:DNA integration"/>
    <property type="evidence" value="ECO:0007669"/>
    <property type="project" value="InterPro"/>
</dbReference>
<dbReference type="RefSeq" id="WP_261517260.1">
    <property type="nucleotide sequence ID" value="NZ_JAODNV010000043.1"/>
</dbReference>
<proteinExistence type="predicted"/>
<dbReference type="AlphaFoldDB" id="A0A9X2XBF9"/>
<dbReference type="InterPro" id="IPR001584">
    <property type="entry name" value="Integrase_cat-core"/>
</dbReference>
<comment type="caution">
    <text evidence="2">The sequence shown here is derived from an EMBL/GenBank/DDBJ whole genome shotgun (WGS) entry which is preliminary data.</text>
</comment>
<protein>
    <submittedName>
        <fullName evidence="2">Transposase</fullName>
    </submittedName>
</protein>
<evidence type="ECO:0000259" key="1">
    <source>
        <dbReference type="Pfam" id="PF13683"/>
    </source>
</evidence>
<organism evidence="2 3">
    <name type="scientific">Chelativorans petroleitrophicus</name>
    <dbReference type="NCBI Taxonomy" id="2975484"/>
    <lineage>
        <taxon>Bacteria</taxon>
        <taxon>Pseudomonadati</taxon>
        <taxon>Pseudomonadota</taxon>
        <taxon>Alphaproteobacteria</taxon>
        <taxon>Hyphomicrobiales</taxon>
        <taxon>Phyllobacteriaceae</taxon>
        <taxon>Chelativorans</taxon>
    </lineage>
</organism>
<sequence>AAEKLEAWRRDYNEQRPHGAIGNKVPAALMKSAYAASPCC</sequence>
<dbReference type="Pfam" id="PF13683">
    <property type="entry name" value="rve_3"/>
    <property type="match status" value="1"/>
</dbReference>
<dbReference type="EMBL" id="JAODNV010000043">
    <property type="protein sequence ID" value="MCT8992313.1"/>
    <property type="molecule type" value="Genomic_DNA"/>
</dbReference>
<accession>A0A9X2XBF9</accession>
<reference evidence="2" key="1">
    <citation type="submission" date="2022-08" db="EMBL/GenBank/DDBJ databases">
        <title>Chelativorans sichuanense sp. nov., a paraffin oil-degrading bacterium isolated from a mixture of oil-based drill cuttings and paddy soil.</title>
        <authorList>
            <person name="Yu J."/>
            <person name="Liu H."/>
            <person name="Chen Q."/>
        </authorList>
    </citation>
    <scope>NUCLEOTIDE SEQUENCE</scope>
    <source>
        <strain evidence="2">SCAU 2101</strain>
    </source>
</reference>